<dbReference type="PANTHER" id="PTHR38009:SF1">
    <property type="entry name" value="CONSERVED HYPOTHETICAL PHAGE TAIL PROTEIN"/>
    <property type="match status" value="1"/>
</dbReference>
<proteinExistence type="predicted"/>
<dbReference type="InterPro" id="IPR010667">
    <property type="entry name" value="Phage_T4_Gp19"/>
</dbReference>
<organism evidence="1 2">
    <name type="scientific">Niastella caeni</name>
    <dbReference type="NCBI Taxonomy" id="2569763"/>
    <lineage>
        <taxon>Bacteria</taxon>
        <taxon>Pseudomonadati</taxon>
        <taxon>Bacteroidota</taxon>
        <taxon>Chitinophagia</taxon>
        <taxon>Chitinophagales</taxon>
        <taxon>Chitinophagaceae</taxon>
        <taxon>Niastella</taxon>
    </lineage>
</organism>
<dbReference type="RefSeq" id="WP_136575089.1">
    <property type="nucleotide sequence ID" value="NZ_STFF01000001.1"/>
</dbReference>
<reference evidence="1 2" key="1">
    <citation type="submission" date="2019-04" db="EMBL/GenBank/DDBJ databases">
        <title>Niastella caeni sp. nov., isolated from activated sludge.</title>
        <authorList>
            <person name="Sheng M."/>
        </authorList>
    </citation>
    <scope>NUCLEOTIDE SEQUENCE [LARGE SCALE GENOMIC DNA]</scope>
    <source>
        <strain evidence="1 2">HX-2-15</strain>
    </source>
</reference>
<dbReference type="Pfam" id="PF06841">
    <property type="entry name" value="Phage_T4_gp19"/>
    <property type="match status" value="1"/>
</dbReference>
<gene>
    <name evidence="1" type="ORF">FAM09_00330</name>
</gene>
<dbReference type="EMBL" id="STFF01000001">
    <property type="protein sequence ID" value="THU40596.1"/>
    <property type="molecule type" value="Genomic_DNA"/>
</dbReference>
<dbReference type="NCBIfam" id="TIGR02241">
    <property type="entry name" value="conserved hypothetical phage tail region protein"/>
    <property type="match status" value="1"/>
</dbReference>
<sequence length="147" mass="16678">MATPTYPIAKFHFSVKWGVERIGFTEVTGLDVQIEVIEYREGNNPIFSKIKQPGMLKYSNITLKRGTMAADSDFFKWINDMDPYTHESKRREIIISLLNEGHTPIMTWTAKNAFPVKYQASDLKADGNEVAIETLEIAHEGLTVLAQ</sequence>
<dbReference type="GO" id="GO:0005198">
    <property type="term" value="F:structural molecule activity"/>
    <property type="evidence" value="ECO:0007669"/>
    <property type="project" value="InterPro"/>
</dbReference>
<comment type="caution">
    <text evidence="1">The sequence shown here is derived from an EMBL/GenBank/DDBJ whole genome shotgun (WGS) entry which is preliminary data.</text>
</comment>
<name>A0A4V6T3U7_9BACT</name>
<evidence type="ECO:0000313" key="2">
    <source>
        <dbReference type="Proteomes" id="UP000306918"/>
    </source>
</evidence>
<keyword evidence="2" id="KW-1185">Reference proteome</keyword>
<accession>A0A4V6T3U7</accession>
<dbReference type="OrthoDB" id="73314at2"/>
<dbReference type="Proteomes" id="UP000306918">
    <property type="component" value="Unassembled WGS sequence"/>
</dbReference>
<dbReference type="PANTHER" id="PTHR38009">
    <property type="entry name" value="CONSERVED HYPOTHETICAL PHAGE TAIL PROTEIN"/>
    <property type="match status" value="1"/>
</dbReference>
<dbReference type="InterPro" id="IPR011747">
    <property type="entry name" value="CHP02241"/>
</dbReference>
<dbReference type="AlphaFoldDB" id="A0A4V6T3U7"/>
<protein>
    <submittedName>
        <fullName evidence="1">Phage tail protein</fullName>
    </submittedName>
</protein>
<evidence type="ECO:0000313" key="1">
    <source>
        <dbReference type="EMBL" id="THU40596.1"/>
    </source>
</evidence>